<keyword evidence="4" id="KW-1185">Reference proteome</keyword>
<evidence type="ECO:0000313" key="4">
    <source>
        <dbReference type="Proteomes" id="UP001291309"/>
    </source>
</evidence>
<dbReference type="InterPro" id="IPR051549">
    <property type="entry name" value="PEP_Utilizing_Enz"/>
</dbReference>
<evidence type="ECO:0000259" key="2">
    <source>
        <dbReference type="Pfam" id="PF01326"/>
    </source>
</evidence>
<dbReference type="Gene3D" id="3.30.470.20">
    <property type="entry name" value="ATP-grasp fold, B domain"/>
    <property type="match status" value="1"/>
</dbReference>
<gene>
    <name evidence="3" type="ORF">SYV04_12440</name>
</gene>
<dbReference type="PANTHER" id="PTHR43615:SF1">
    <property type="entry name" value="PPDK_N DOMAIN-CONTAINING PROTEIN"/>
    <property type="match status" value="1"/>
</dbReference>
<dbReference type="SUPFAM" id="SSF52009">
    <property type="entry name" value="Phosphohistidine domain"/>
    <property type="match status" value="1"/>
</dbReference>
<dbReference type="InterPro" id="IPR002192">
    <property type="entry name" value="PPDK_AMP/ATP-bd"/>
</dbReference>
<dbReference type="Proteomes" id="UP001291309">
    <property type="component" value="Unassembled WGS sequence"/>
</dbReference>
<reference evidence="3 4" key="1">
    <citation type="submission" date="2023-12" db="EMBL/GenBank/DDBJ databases">
        <title>the genome sequence of Hyalangium sp. s54d21.</title>
        <authorList>
            <person name="Zhang X."/>
        </authorList>
    </citation>
    <scope>NUCLEOTIDE SEQUENCE [LARGE SCALE GENOMIC DNA]</scope>
    <source>
        <strain evidence="4">s54d21</strain>
    </source>
</reference>
<dbReference type="EMBL" id="JAXIVS010000004">
    <property type="protein sequence ID" value="MDY7227210.1"/>
    <property type="molecule type" value="Genomic_DNA"/>
</dbReference>
<dbReference type="Gene3D" id="3.30.1490.20">
    <property type="entry name" value="ATP-grasp fold, A domain"/>
    <property type="match status" value="1"/>
</dbReference>
<dbReference type="InterPro" id="IPR008279">
    <property type="entry name" value="PEP-util_enz_mobile_dom"/>
</dbReference>
<dbReference type="Pfam" id="PF00391">
    <property type="entry name" value="PEP-utilizers"/>
    <property type="match status" value="1"/>
</dbReference>
<evidence type="ECO:0000259" key="1">
    <source>
        <dbReference type="Pfam" id="PF00391"/>
    </source>
</evidence>
<accession>A0ABU5H182</accession>
<dbReference type="Gene3D" id="3.50.30.10">
    <property type="entry name" value="Phosphohistidine domain"/>
    <property type="match status" value="1"/>
</dbReference>
<dbReference type="InterPro" id="IPR036637">
    <property type="entry name" value="Phosphohistidine_dom_sf"/>
</dbReference>
<name>A0ABU5H182_9BACT</name>
<sequence>MSALFRRFEEAEQVEEVGGKAHSLGRMQRLSIPVPEGFIVTNAAFQGFLSQDGLGEYIRGLHAGLRREDLPALEAASQRIQELVLTAPLPASFREQLAAWRSRWLEGEELIVRSSAVGEDSQEASFAGQLDSHLHVRTPEELERALAACWASYWSRRSLSYQLSRGVPLRGMGVVVQRLIPSRVAGVLFTRGPAGALGEEMLAEYCYGQGEALVSGRLNPGSFTISRGDYRWRLLATPEQEEDGAAELLDTERVAQLGRQGLLLEEKFGGPQDIEWTIDGDGHLYFVQARPITAPLGEKKPPPSEEAPGALWSNANISENFPGPVTPLLYSVAAEGYRCYFRNLARAFGLSSRRLERMESPLRHLIGAHGARLYYNLTNIHAVLRAAPYGELLARYFDQFVGAPAAPDAPADKARESQLSRALELGVIVFKTGRLYLSMEQRLQEFERTVDTFCARAHPKRLADKPLSELREDLRGFLDIRFNRWTHASLADAAAMVCYGGLQQFLRHEFPAPEQAALHNTLLKGLSDLASSAPIDALWALSRRVRQSPELRTLFSTCTGSELLQRVRAGAFPEFNAALDDFLERFGFRGSGELMLTQPSFQEDPTGLLEILKGYVGLEGPSPAERLSTQTAEREAITARIRQELGRRRWGGFVPFTDRARLFEHLLRWTQQAVGFRERARMKQALLYTRLRRIALAIGERLVKQGHLRATDDIFFLTYPEIDALLSGTAMFAGGTAALVALRRAHHEELSRLNPPDTFTLREGEALTEALSDPFEDAAQDGGPLTGTGTCGGTVTARGTVMRDLSDSHLLTAGDILVTRQTDPGWAPVFFLIKGLVMERGGMLSHGSILAREFGLPSVVGVKDATQRIRQGQTLSVDGDLGHVRALD</sequence>
<dbReference type="InterPro" id="IPR013815">
    <property type="entry name" value="ATP_grasp_subdomain_1"/>
</dbReference>
<dbReference type="RefSeq" id="WP_321545940.1">
    <property type="nucleotide sequence ID" value="NZ_JAXIVS010000004.1"/>
</dbReference>
<dbReference type="PANTHER" id="PTHR43615">
    <property type="entry name" value="PHOSPHOENOLPYRUVATE SYNTHASE-RELATED"/>
    <property type="match status" value="1"/>
</dbReference>
<proteinExistence type="predicted"/>
<protein>
    <submittedName>
        <fullName evidence="3">PEP/pyruvate-binding domain-containing protein</fullName>
    </submittedName>
</protein>
<comment type="caution">
    <text evidence="3">The sequence shown here is derived from an EMBL/GenBank/DDBJ whole genome shotgun (WGS) entry which is preliminary data.</text>
</comment>
<evidence type="ECO:0000313" key="3">
    <source>
        <dbReference type="EMBL" id="MDY7227210.1"/>
    </source>
</evidence>
<organism evidence="3 4">
    <name type="scientific">Hyalangium rubrum</name>
    <dbReference type="NCBI Taxonomy" id="3103134"/>
    <lineage>
        <taxon>Bacteria</taxon>
        <taxon>Pseudomonadati</taxon>
        <taxon>Myxococcota</taxon>
        <taxon>Myxococcia</taxon>
        <taxon>Myxococcales</taxon>
        <taxon>Cystobacterineae</taxon>
        <taxon>Archangiaceae</taxon>
        <taxon>Hyalangium</taxon>
    </lineage>
</organism>
<dbReference type="Pfam" id="PF01326">
    <property type="entry name" value="PPDK_N"/>
    <property type="match status" value="1"/>
</dbReference>
<feature type="domain" description="PEP-utilising enzyme mobile" evidence="1">
    <location>
        <begin position="812"/>
        <end position="882"/>
    </location>
</feature>
<dbReference type="SUPFAM" id="SSF56059">
    <property type="entry name" value="Glutathione synthetase ATP-binding domain-like"/>
    <property type="match status" value="1"/>
</dbReference>
<feature type="domain" description="Pyruvate phosphate dikinase AMP/ATP-binding" evidence="2">
    <location>
        <begin position="15"/>
        <end position="295"/>
    </location>
</feature>